<sequence length="36" mass="3993">MHVFADGISKVTLSNGNLRIMLTNVEQMIPQLRPAP</sequence>
<reference evidence="1" key="1">
    <citation type="submission" date="2010-05" db="EMBL/GenBank/DDBJ databases">
        <title>The draft genome of Desulfonatronospira thiodismutans ASO3-1.</title>
        <authorList>
            <consortium name="US DOE Joint Genome Institute (JGI-PGF)"/>
            <person name="Lucas S."/>
            <person name="Copeland A."/>
            <person name="Lapidus A."/>
            <person name="Cheng J.-F."/>
            <person name="Bruce D."/>
            <person name="Goodwin L."/>
            <person name="Pitluck S."/>
            <person name="Chertkov O."/>
            <person name="Brettin T."/>
            <person name="Detter J.C."/>
            <person name="Han C."/>
            <person name="Land M.L."/>
            <person name="Hauser L."/>
            <person name="Kyrpides N."/>
            <person name="Mikhailova N."/>
            <person name="Muyzer G."/>
            <person name="Woyke T."/>
        </authorList>
    </citation>
    <scope>NUCLEOTIDE SEQUENCE [LARGE SCALE GENOMIC DNA]</scope>
    <source>
        <strain evidence="1">ASO3-1</strain>
    </source>
</reference>
<organism evidence="1 2">
    <name type="scientific">Desulfonatronospira thiodismutans ASO3-1</name>
    <dbReference type="NCBI Taxonomy" id="555779"/>
    <lineage>
        <taxon>Bacteria</taxon>
        <taxon>Pseudomonadati</taxon>
        <taxon>Thermodesulfobacteriota</taxon>
        <taxon>Desulfovibrionia</taxon>
        <taxon>Desulfovibrionales</taxon>
        <taxon>Desulfonatronovibrionaceae</taxon>
        <taxon>Desulfonatronospira</taxon>
    </lineage>
</organism>
<gene>
    <name evidence="1" type="ORF">Dthio_PD0498</name>
</gene>
<protein>
    <submittedName>
        <fullName evidence="1">Uncharacterized protein</fullName>
    </submittedName>
</protein>
<dbReference type="AlphaFoldDB" id="D6SR59"/>
<accession>D6SR59</accession>
<keyword evidence="2" id="KW-1185">Reference proteome</keyword>
<name>D6SR59_9BACT</name>
<dbReference type="EMBL" id="ACJN02000003">
    <property type="protein sequence ID" value="EFI33175.1"/>
    <property type="molecule type" value="Genomic_DNA"/>
</dbReference>
<dbReference type="Proteomes" id="UP000005496">
    <property type="component" value="Unassembled WGS sequence"/>
</dbReference>
<comment type="caution">
    <text evidence="1">The sequence shown here is derived from an EMBL/GenBank/DDBJ whole genome shotgun (WGS) entry which is preliminary data.</text>
</comment>
<proteinExistence type="predicted"/>
<evidence type="ECO:0000313" key="1">
    <source>
        <dbReference type="EMBL" id="EFI33175.1"/>
    </source>
</evidence>
<evidence type="ECO:0000313" key="2">
    <source>
        <dbReference type="Proteomes" id="UP000005496"/>
    </source>
</evidence>